<dbReference type="AlphaFoldDB" id="A0A250B2M1"/>
<dbReference type="GO" id="GO:0003677">
    <property type="term" value="F:DNA binding"/>
    <property type="evidence" value="ECO:0007669"/>
    <property type="project" value="InterPro"/>
</dbReference>
<accession>A0A250B2M1</accession>
<dbReference type="GO" id="GO:0006313">
    <property type="term" value="P:DNA transposition"/>
    <property type="evidence" value="ECO:0007669"/>
    <property type="project" value="InterPro"/>
</dbReference>
<feature type="domain" description="Transposase IS110-like N-terminal" evidence="1">
    <location>
        <begin position="6"/>
        <end position="145"/>
    </location>
</feature>
<evidence type="ECO:0000313" key="4">
    <source>
        <dbReference type="Proteomes" id="UP000217182"/>
    </source>
</evidence>
<dbReference type="InterPro" id="IPR003346">
    <property type="entry name" value="Transposase_20"/>
</dbReference>
<evidence type="ECO:0000259" key="1">
    <source>
        <dbReference type="Pfam" id="PF01548"/>
    </source>
</evidence>
<organism evidence="3 4">
    <name type="scientific">Gibbsiella quercinecans</name>
    <dbReference type="NCBI Taxonomy" id="929813"/>
    <lineage>
        <taxon>Bacteria</taxon>
        <taxon>Pseudomonadati</taxon>
        <taxon>Pseudomonadota</taxon>
        <taxon>Gammaproteobacteria</taxon>
        <taxon>Enterobacterales</taxon>
        <taxon>Yersiniaceae</taxon>
        <taxon>Gibbsiella</taxon>
    </lineage>
</organism>
<name>A0A250B2M1_9GAMM</name>
<dbReference type="KEGG" id="gqu:AWC35_14360"/>
<evidence type="ECO:0000313" key="3">
    <source>
        <dbReference type="EMBL" id="ATA20429.1"/>
    </source>
</evidence>
<dbReference type="InterPro" id="IPR047650">
    <property type="entry name" value="Transpos_IS110"/>
</dbReference>
<dbReference type="NCBIfam" id="NF033542">
    <property type="entry name" value="transpos_IS110"/>
    <property type="match status" value="1"/>
</dbReference>
<evidence type="ECO:0000259" key="2">
    <source>
        <dbReference type="Pfam" id="PF02371"/>
    </source>
</evidence>
<reference evidence="3 4" key="1">
    <citation type="submission" date="2016-01" db="EMBL/GenBank/DDBJ databases">
        <authorList>
            <person name="Oliw E.H."/>
        </authorList>
    </citation>
    <scope>NUCLEOTIDE SEQUENCE [LARGE SCALE GENOMIC DNA]</scope>
    <source>
        <strain evidence="3 4">FRB97</strain>
    </source>
</reference>
<dbReference type="PANTHER" id="PTHR33055">
    <property type="entry name" value="TRANSPOSASE FOR INSERTION SEQUENCE ELEMENT IS1111A"/>
    <property type="match status" value="1"/>
</dbReference>
<proteinExistence type="predicted"/>
<sequence>MQVSTLGIDLAKNVFQLHGIDHTGHTVLRIKLNRDKLVPFIMQLSPCLIGMEACASSHHFARLFSQYGHQVKLMPPQYVKPYVKTNKTDAADAEAICEAVTRPNMRFVQVKTAEQQAILALHSERDMLVRERGACVNSLRAMLAEFGLIMPTGHCAFHQGIPDILENGDITLSPFVRRSVARQFEHILALEDQVTLIEQELSQWAKSQPACQRVMKVPGVGLMTATYLVASVGNGQQFHCAKQFAAWLGLTPREHSSGGKQRLGRISKRGDRYFRYLLVHGARAVAAVIERHKETMPWLFALLQKKNYNVAVVAQASKTARILWSMLVKGTEYRPAAPIEASSMSASGQQA</sequence>
<dbReference type="Pfam" id="PF02371">
    <property type="entry name" value="Transposase_20"/>
    <property type="match status" value="1"/>
</dbReference>
<dbReference type="Pfam" id="PF01548">
    <property type="entry name" value="DEDD_Tnp_IS110"/>
    <property type="match status" value="1"/>
</dbReference>
<gene>
    <name evidence="3" type="ORF">AWC35_14360</name>
</gene>
<dbReference type="Proteomes" id="UP000217182">
    <property type="component" value="Chromosome"/>
</dbReference>
<dbReference type="RefSeq" id="WP_095847019.1">
    <property type="nucleotide sequence ID" value="NZ_CP014136.1"/>
</dbReference>
<dbReference type="GO" id="GO:0004803">
    <property type="term" value="F:transposase activity"/>
    <property type="evidence" value="ECO:0007669"/>
    <property type="project" value="InterPro"/>
</dbReference>
<feature type="domain" description="Transposase IS116/IS110/IS902 C-terminal" evidence="2">
    <location>
        <begin position="211"/>
        <end position="288"/>
    </location>
</feature>
<keyword evidence="4" id="KW-1185">Reference proteome</keyword>
<dbReference type="PANTHER" id="PTHR33055:SF3">
    <property type="entry name" value="PUTATIVE TRANSPOSASE FOR IS117-RELATED"/>
    <property type="match status" value="1"/>
</dbReference>
<protein>
    <submittedName>
        <fullName evidence="3">Transposase</fullName>
    </submittedName>
</protein>
<dbReference type="EMBL" id="CP014136">
    <property type="protein sequence ID" value="ATA20429.1"/>
    <property type="molecule type" value="Genomic_DNA"/>
</dbReference>
<dbReference type="InterPro" id="IPR002525">
    <property type="entry name" value="Transp_IS110-like_N"/>
</dbReference>